<evidence type="ECO:0000313" key="2">
    <source>
        <dbReference type="EMBL" id="NVZ11537.1"/>
    </source>
</evidence>
<dbReference type="GO" id="GO:0016791">
    <property type="term" value="F:phosphatase activity"/>
    <property type="evidence" value="ECO:0007669"/>
    <property type="project" value="TreeGrafter"/>
</dbReference>
<name>A0A850RJ66_9GAMM</name>
<dbReference type="InterPro" id="IPR004843">
    <property type="entry name" value="Calcineurin-like_PHP"/>
</dbReference>
<feature type="domain" description="Calcineurin-like phosphoesterase" evidence="1">
    <location>
        <begin position="14"/>
        <end position="209"/>
    </location>
</feature>
<dbReference type="Pfam" id="PF00149">
    <property type="entry name" value="Metallophos"/>
    <property type="match status" value="1"/>
</dbReference>
<gene>
    <name evidence="2" type="ORF">HW932_20000</name>
</gene>
<protein>
    <submittedName>
        <fullName evidence="2">Metallophosphoesterase</fullName>
    </submittedName>
</protein>
<accession>A0A850RJ66</accession>
<dbReference type="SUPFAM" id="SSF56300">
    <property type="entry name" value="Metallo-dependent phosphatases"/>
    <property type="match status" value="1"/>
</dbReference>
<dbReference type="AlphaFoldDB" id="A0A850RJ66"/>
<dbReference type="PANTHER" id="PTHR42850">
    <property type="entry name" value="METALLOPHOSPHOESTERASE"/>
    <property type="match status" value="1"/>
</dbReference>
<dbReference type="InterPro" id="IPR050126">
    <property type="entry name" value="Ap4A_hydrolase"/>
</dbReference>
<dbReference type="RefSeq" id="WP_176978229.1">
    <property type="nucleotide sequence ID" value="NZ_JABZEO010000025.1"/>
</dbReference>
<organism evidence="2 3">
    <name type="scientific">Allochromatium humboldtianum</name>
    <dbReference type="NCBI Taxonomy" id="504901"/>
    <lineage>
        <taxon>Bacteria</taxon>
        <taxon>Pseudomonadati</taxon>
        <taxon>Pseudomonadota</taxon>
        <taxon>Gammaproteobacteria</taxon>
        <taxon>Chromatiales</taxon>
        <taxon>Chromatiaceae</taxon>
        <taxon>Allochromatium</taxon>
    </lineage>
</organism>
<reference evidence="2 3" key="1">
    <citation type="submission" date="2020-06" db="EMBL/GenBank/DDBJ databases">
        <title>Whole-genome sequence of Allochromatium humboldtianum DSM 21881, type strain.</title>
        <authorList>
            <person name="Kyndt J.A."/>
            <person name="Meyer T.E."/>
        </authorList>
    </citation>
    <scope>NUCLEOTIDE SEQUENCE [LARGE SCALE GENOMIC DNA]</scope>
    <source>
        <strain evidence="2 3">DSM 21881</strain>
    </source>
</reference>
<dbReference type="GO" id="GO:0005737">
    <property type="term" value="C:cytoplasm"/>
    <property type="evidence" value="ECO:0007669"/>
    <property type="project" value="TreeGrafter"/>
</dbReference>
<keyword evidence="3" id="KW-1185">Reference proteome</keyword>
<dbReference type="Proteomes" id="UP000592294">
    <property type="component" value="Unassembled WGS sequence"/>
</dbReference>
<comment type="caution">
    <text evidence="2">The sequence shown here is derived from an EMBL/GenBank/DDBJ whole genome shotgun (WGS) entry which is preliminary data.</text>
</comment>
<dbReference type="Gene3D" id="3.60.21.10">
    <property type="match status" value="1"/>
</dbReference>
<dbReference type="GO" id="GO:0008803">
    <property type="term" value="F:bis(5'-nucleosyl)-tetraphosphatase (symmetrical) activity"/>
    <property type="evidence" value="ECO:0007669"/>
    <property type="project" value="TreeGrafter"/>
</dbReference>
<dbReference type="GO" id="GO:0110154">
    <property type="term" value="P:RNA decapping"/>
    <property type="evidence" value="ECO:0007669"/>
    <property type="project" value="TreeGrafter"/>
</dbReference>
<proteinExistence type="predicted"/>
<evidence type="ECO:0000313" key="3">
    <source>
        <dbReference type="Proteomes" id="UP000592294"/>
    </source>
</evidence>
<dbReference type="InterPro" id="IPR029052">
    <property type="entry name" value="Metallo-depent_PP-like"/>
</dbReference>
<dbReference type="PANTHER" id="PTHR42850:SF11">
    <property type="entry name" value="BIS(5'-NUCLEOSYL)-TETRAPHOSPHATASE [SYMMETRICAL]"/>
    <property type="match status" value="1"/>
</dbReference>
<sequence>MIQYFEENRIGRDWVIGDIHGMFSLLESTLDDIGFNPKHDRLFCTGDLIDRGHESIRVLEFLREPWFFSVRGNHDIMPIRALRALLVNDEIPLLEWKAMGGEWFDDHSLTEVIEVAQALMDLPMLIEIKSANGVIGITHGEPKIGLSWPQVKFHLENGCHLTLLDILWGRHRIEALLGDYEQARELSKTRIDQWSIQGIDHLVLGHTVIPHWFRLGNIHYIDTGACHECGCLTLIDISHPGFLHHRGLSHHESLDYSGVFGDPSDLAFLNGQNSDVIHATCV</sequence>
<dbReference type="EMBL" id="JABZEO010000025">
    <property type="protein sequence ID" value="NVZ11537.1"/>
    <property type="molecule type" value="Genomic_DNA"/>
</dbReference>
<evidence type="ECO:0000259" key="1">
    <source>
        <dbReference type="Pfam" id="PF00149"/>
    </source>
</evidence>